<sequence>GQSGSRQRLPAVRSRVDVRRPWQLEDWARQGRVLRANDDVPPPAASLLPKSYRQGGAAALRLRLAIEL</sequence>
<name>A0A6J4T7U3_9SPHN</name>
<organism evidence="1">
    <name type="scientific">uncultured Sphingomonadaceae bacterium</name>
    <dbReference type="NCBI Taxonomy" id="169976"/>
    <lineage>
        <taxon>Bacteria</taxon>
        <taxon>Pseudomonadati</taxon>
        <taxon>Pseudomonadota</taxon>
        <taxon>Alphaproteobacteria</taxon>
        <taxon>Sphingomonadales</taxon>
        <taxon>Sphingomonadaceae</taxon>
        <taxon>environmental samples</taxon>
    </lineage>
</organism>
<proteinExistence type="predicted"/>
<dbReference type="EMBL" id="CADCVW010000095">
    <property type="protein sequence ID" value="CAA9515991.1"/>
    <property type="molecule type" value="Genomic_DNA"/>
</dbReference>
<evidence type="ECO:0000313" key="1">
    <source>
        <dbReference type="EMBL" id="CAA9515991.1"/>
    </source>
</evidence>
<feature type="non-terminal residue" evidence="1">
    <location>
        <position position="68"/>
    </location>
</feature>
<protein>
    <submittedName>
        <fullName evidence="1">Uncharacterized protein</fullName>
    </submittedName>
</protein>
<dbReference type="AlphaFoldDB" id="A0A6J4T7U3"/>
<feature type="non-terminal residue" evidence="1">
    <location>
        <position position="1"/>
    </location>
</feature>
<reference evidence="1" key="1">
    <citation type="submission" date="2020-02" db="EMBL/GenBank/DDBJ databases">
        <authorList>
            <person name="Meier V. D."/>
        </authorList>
    </citation>
    <scope>NUCLEOTIDE SEQUENCE</scope>
    <source>
        <strain evidence="1">AVDCRST_MAG39</strain>
    </source>
</reference>
<gene>
    <name evidence="1" type="ORF">AVDCRST_MAG39-2455</name>
</gene>
<accession>A0A6J4T7U3</accession>